<keyword evidence="1" id="KW-0472">Membrane</keyword>
<feature type="transmembrane region" description="Helical" evidence="1">
    <location>
        <begin position="50"/>
        <end position="74"/>
    </location>
</feature>
<feature type="transmembrane region" description="Helical" evidence="1">
    <location>
        <begin position="178"/>
        <end position="196"/>
    </location>
</feature>
<feature type="transmembrane region" description="Helical" evidence="1">
    <location>
        <begin position="203"/>
        <end position="227"/>
    </location>
</feature>
<dbReference type="Proteomes" id="UP000540989">
    <property type="component" value="Unassembled WGS sequence"/>
</dbReference>
<protein>
    <submittedName>
        <fullName evidence="2">Uncharacterized protein</fullName>
    </submittedName>
</protein>
<dbReference type="EMBL" id="JACHIP010000003">
    <property type="protein sequence ID" value="MBB5057827.1"/>
    <property type="molecule type" value="Genomic_DNA"/>
</dbReference>
<comment type="caution">
    <text evidence="2">The sequence shown here is derived from an EMBL/GenBank/DDBJ whole genome shotgun (WGS) entry which is preliminary data.</text>
</comment>
<keyword evidence="3" id="KW-1185">Reference proteome</keyword>
<name>A0A7W8E3Q7_9BACT</name>
<keyword evidence="1" id="KW-1133">Transmembrane helix</keyword>
<keyword evidence="1" id="KW-0812">Transmembrane</keyword>
<reference evidence="2 3" key="1">
    <citation type="submission" date="2020-08" db="EMBL/GenBank/DDBJ databases">
        <title>Genomic Encyclopedia of Type Strains, Phase IV (KMG-V): Genome sequencing to study the core and pangenomes of soil and plant-associated prokaryotes.</title>
        <authorList>
            <person name="Whitman W."/>
        </authorList>
    </citation>
    <scope>NUCLEOTIDE SEQUENCE [LARGE SCALE GENOMIC DNA]</scope>
    <source>
        <strain evidence="2 3">M8UP14</strain>
    </source>
</reference>
<dbReference type="RefSeq" id="WP_184216965.1">
    <property type="nucleotide sequence ID" value="NZ_JACHIP010000003.1"/>
</dbReference>
<feature type="transmembrane region" description="Helical" evidence="1">
    <location>
        <begin position="120"/>
        <end position="140"/>
    </location>
</feature>
<evidence type="ECO:0000313" key="2">
    <source>
        <dbReference type="EMBL" id="MBB5057827.1"/>
    </source>
</evidence>
<proteinExistence type="predicted"/>
<evidence type="ECO:0000313" key="3">
    <source>
        <dbReference type="Proteomes" id="UP000540989"/>
    </source>
</evidence>
<sequence>MATLVARPTKTRTDDIYFVGISIVMLVTIVAGFSRSYFFKGMFLAPLPSILIHFHGAVFSAWIFLFVAQTLLVARRNLPLHRKLGYAGAVLAGLMVILGITATISSVHAGRTPSIFTPPMFLALNIYGVLIFGTFVAIAVIQRNNRPVHKRLMLLATLNLLPPATTRLFLFILHKPELNTPVLIAFTLSLIVFDLITRRKPYAVTVIGSLIVLSVFPMANALGHLAFMKQFAAYVLRP</sequence>
<organism evidence="2 3">
    <name type="scientific">Granulicella aggregans</name>
    <dbReference type="NCBI Taxonomy" id="474949"/>
    <lineage>
        <taxon>Bacteria</taxon>
        <taxon>Pseudomonadati</taxon>
        <taxon>Acidobacteriota</taxon>
        <taxon>Terriglobia</taxon>
        <taxon>Terriglobales</taxon>
        <taxon>Acidobacteriaceae</taxon>
        <taxon>Granulicella</taxon>
    </lineage>
</organism>
<gene>
    <name evidence="2" type="ORF">HDF16_002533</name>
</gene>
<dbReference type="AlphaFoldDB" id="A0A7W8E3Q7"/>
<accession>A0A7W8E3Q7</accession>
<feature type="transmembrane region" description="Helical" evidence="1">
    <location>
        <begin position="86"/>
        <end position="108"/>
    </location>
</feature>
<evidence type="ECO:0000256" key="1">
    <source>
        <dbReference type="SAM" id="Phobius"/>
    </source>
</evidence>
<feature type="transmembrane region" description="Helical" evidence="1">
    <location>
        <begin position="152"/>
        <end position="172"/>
    </location>
</feature>
<feature type="transmembrane region" description="Helical" evidence="1">
    <location>
        <begin position="16"/>
        <end position="38"/>
    </location>
</feature>